<keyword evidence="3" id="KW-0695">RNA-directed DNA polymerase</keyword>
<name>A0A699U7L1_TANCI</name>
<keyword evidence="3" id="KW-0548">Nucleotidyltransferase</keyword>
<evidence type="ECO:0000313" key="3">
    <source>
        <dbReference type="EMBL" id="GFD17943.1"/>
    </source>
</evidence>
<feature type="compositionally biased region" description="Basic and acidic residues" evidence="2">
    <location>
        <begin position="60"/>
        <end position="79"/>
    </location>
</feature>
<keyword evidence="3" id="KW-0808">Transferase</keyword>
<sequence length="79" mass="8988">IKNDEALEINLDLLEEKREQTTNQEAKSKATMEKYYNVRVATLVSSQDTSSTGATKQAMWKREASSDLSGKDHMRSQKH</sequence>
<protein>
    <submittedName>
        <fullName evidence="3">Reverse transcriptase domain-containing protein</fullName>
    </submittedName>
</protein>
<feature type="coiled-coil region" evidence="1">
    <location>
        <begin position="4"/>
        <end position="31"/>
    </location>
</feature>
<organism evidence="3">
    <name type="scientific">Tanacetum cinerariifolium</name>
    <name type="common">Dalmatian daisy</name>
    <name type="synonym">Chrysanthemum cinerariifolium</name>
    <dbReference type="NCBI Taxonomy" id="118510"/>
    <lineage>
        <taxon>Eukaryota</taxon>
        <taxon>Viridiplantae</taxon>
        <taxon>Streptophyta</taxon>
        <taxon>Embryophyta</taxon>
        <taxon>Tracheophyta</taxon>
        <taxon>Spermatophyta</taxon>
        <taxon>Magnoliopsida</taxon>
        <taxon>eudicotyledons</taxon>
        <taxon>Gunneridae</taxon>
        <taxon>Pentapetalae</taxon>
        <taxon>asterids</taxon>
        <taxon>campanulids</taxon>
        <taxon>Asterales</taxon>
        <taxon>Asteraceae</taxon>
        <taxon>Asteroideae</taxon>
        <taxon>Anthemideae</taxon>
        <taxon>Anthemidinae</taxon>
        <taxon>Tanacetum</taxon>
    </lineage>
</organism>
<dbReference type="EMBL" id="BKCJ011304033">
    <property type="protein sequence ID" value="GFD17943.1"/>
    <property type="molecule type" value="Genomic_DNA"/>
</dbReference>
<dbReference type="AlphaFoldDB" id="A0A699U7L1"/>
<gene>
    <name evidence="3" type="ORF">Tci_889912</name>
</gene>
<reference evidence="3" key="1">
    <citation type="journal article" date="2019" name="Sci. Rep.">
        <title>Draft genome of Tanacetum cinerariifolium, the natural source of mosquito coil.</title>
        <authorList>
            <person name="Yamashiro T."/>
            <person name="Shiraishi A."/>
            <person name="Satake H."/>
            <person name="Nakayama K."/>
        </authorList>
    </citation>
    <scope>NUCLEOTIDE SEQUENCE</scope>
</reference>
<feature type="non-terminal residue" evidence="3">
    <location>
        <position position="1"/>
    </location>
</feature>
<comment type="caution">
    <text evidence="3">The sequence shown here is derived from an EMBL/GenBank/DDBJ whole genome shotgun (WGS) entry which is preliminary data.</text>
</comment>
<accession>A0A699U7L1</accession>
<feature type="region of interest" description="Disordered" evidence="2">
    <location>
        <begin position="45"/>
        <end position="79"/>
    </location>
</feature>
<evidence type="ECO:0000256" key="2">
    <source>
        <dbReference type="SAM" id="MobiDB-lite"/>
    </source>
</evidence>
<proteinExistence type="predicted"/>
<evidence type="ECO:0000256" key="1">
    <source>
        <dbReference type="SAM" id="Coils"/>
    </source>
</evidence>
<keyword evidence="1" id="KW-0175">Coiled coil</keyword>
<feature type="compositionally biased region" description="Polar residues" evidence="2">
    <location>
        <begin position="45"/>
        <end position="55"/>
    </location>
</feature>
<dbReference type="GO" id="GO:0003964">
    <property type="term" value="F:RNA-directed DNA polymerase activity"/>
    <property type="evidence" value="ECO:0007669"/>
    <property type="project" value="UniProtKB-KW"/>
</dbReference>